<sequence>MACARRVSAPRQITVVNVQLAGVQGDATMESALEASRATTDSVAHNVRITLCHSVLAETVPVVVAGLVRLVTSAADPHHS</sequence>
<name>A0A0C2GUG2_9BILA</name>
<organism evidence="1 2">
    <name type="scientific">Ancylostoma duodenale</name>
    <dbReference type="NCBI Taxonomy" id="51022"/>
    <lineage>
        <taxon>Eukaryota</taxon>
        <taxon>Metazoa</taxon>
        <taxon>Ecdysozoa</taxon>
        <taxon>Nematoda</taxon>
        <taxon>Chromadorea</taxon>
        <taxon>Rhabditida</taxon>
        <taxon>Rhabditina</taxon>
        <taxon>Rhabditomorpha</taxon>
        <taxon>Strongyloidea</taxon>
        <taxon>Ancylostomatidae</taxon>
        <taxon>Ancylostomatinae</taxon>
        <taxon>Ancylostoma</taxon>
    </lineage>
</organism>
<keyword evidence="2" id="KW-1185">Reference proteome</keyword>
<gene>
    <name evidence="1" type="ORF">ANCDUO_04625</name>
</gene>
<proteinExistence type="predicted"/>
<dbReference type="AlphaFoldDB" id="A0A0C2GUG2"/>
<dbReference type="EMBL" id="KN727733">
    <property type="protein sequence ID" value="KIH65055.1"/>
    <property type="molecule type" value="Genomic_DNA"/>
</dbReference>
<accession>A0A0C2GUG2</accession>
<reference evidence="1 2" key="1">
    <citation type="submission" date="2013-12" db="EMBL/GenBank/DDBJ databases">
        <title>Draft genome of the parsitic nematode Ancylostoma duodenale.</title>
        <authorList>
            <person name="Mitreva M."/>
        </authorList>
    </citation>
    <scope>NUCLEOTIDE SEQUENCE [LARGE SCALE GENOMIC DNA]</scope>
    <source>
        <strain evidence="1 2">Zhejiang</strain>
    </source>
</reference>
<evidence type="ECO:0000313" key="2">
    <source>
        <dbReference type="Proteomes" id="UP000054047"/>
    </source>
</evidence>
<protein>
    <submittedName>
        <fullName evidence="1">Uncharacterized protein</fullName>
    </submittedName>
</protein>
<evidence type="ECO:0000313" key="1">
    <source>
        <dbReference type="EMBL" id="KIH65055.1"/>
    </source>
</evidence>
<dbReference type="Proteomes" id="UP000054047">
    <property type="component" value="Unassembled WGS sequence"/>
</dbReference>